<feature type="region of interest" description="Disordered" evidence="2">
    <location>
        <begin position="373"/>
        <end position="429"/>
    </location>
</feature>
<evidence type="ECO:0000256" key="1">
    <source>
        <dbReference type="ARBA" id="ARBA00011187"/>
    </source>
</evidence>
<dbReference type="SUPFAM" id="SSF50998">
    <property type="entry name" value="Quinoprotein alcohol dehydrogenase-like"/>
    <property type="match status" value="1"/>
</dbReference>
<proteinExistence type="predicted"/>
<dbReference type="InterPro" id="IPR011047">
    <property type="entry name" value="Quinoprotein_ADH-like_sf"/>
</dbReference>
<organism evidence="3 4">
    <name type="scientific">Cutaneotrichosporon oleaginosum</name>
    <dbReference type="NCBI Taxonomy" id="879819"/>
    <lineage>
        <taxon>Eukaryota</taxon>
        <taxon>Fungi</taxon>
        <taxon>Dikarya</taxon>
        <taxon>Basidiomycota</taxon>
        <taxon>Agaricomycotina</taxon>
        <taxon>Tremellomycetes</taxon>
        <taxon>Trichosporonales</taxon>
        <taxon>Trichosporonaceae</taxon>
        <taxon>Cutaneotrichosporon</taxon>
    </lineage>
</organism>
<dbReference type="GeneID" id="28984736"/>
<protein>
    <recommendedName>
        <fullName evidence="5">Ribosome biogenesis protein NSA1</fullName>
    </recommendedName>
</protein>
<sequence>MATYRTADFWAPSLHPNTLLQLSVPEGERNPVVRPLPIKHNEHAPVGVVKRMLRFGDELLVADDGFRMSALSLPADEASVPIVTSQSTHAVPSRGTSIWTGLASLSDTSAVSSLSTGRLTLYNGSAEAVGTRKLGAPILTLSTPDAGQAFALAGKELELGVFDPERTFAATSTAASPKDLYEGEVWRAKNVPHNSLRLRVPVHHLCSSYLPGSTSSIVTGTKAGNVRRYDTRQRKPTADWKLAREGGVAVIAPSRLEENTVFFADHSNLLGALDLRTGKLLYSVPGLAATPHSLFPLPKGADWTPPSIAREQVAGLATVSSDATLRICGVTLAPSETPKGNWGSGKKASVMASVGGVGVGTFVFSGFGSGKDVVEKKEGEEGESDEELGEDEEEEIWEGMGEVGQGDSDEEVSEDDSDEEEQPPRKRRK</sequence>
<dbReference type="PANTHER" id="PTHR16038">
    <property type="entry name" value="NOP SEVEN ASSOCIATED PROTEIN 1"/>
    <property type="match status" value="1"/>
</dbReference>
<dbReference type="STRING" id="879819.A0A0J1AX09"/>
<dbReference type="Gene3D" id="2.130.10.10">
    <property type="entry name" value="YVTN repeat-like/Quinoprotein amine dehydrogenase"/>
    <property type="match status" value="1"/>
</dbReference>
<keyword evidence="4" id="KW-1185">Reference proteome</keyword>
<gene>
    <name evidence="3" type="ORF">CC85DRAFT_288100</name>
</gene>
<name>A0A0J1AX09_9TREE</name>
<dbReference type="GO" id="GO:0042273">
    <property type="term" value="P:ribosomal large subunit biogenesis"/>
    <property type="evidence" value="ECO:0007669"/>
    <property type="project" value="InterPro"/>
</dbReference>
<comment type="subunit">
    <text evidence="1">Component of the pre-66S ribosomal particle.</text>
</comment>
<dbReference type="AlphaFoldDB" id="A0A0J1AX09"/>
<evidence type="ECO:0008006" key="5">
    <source>
        <dbReference type="Google" id="ProtNLM"/>
    </source>
</evidence>
<evidence type="ECO:0000313" key="4">
    <source>
        <dbReference type="Proteomes" id="UP000053611"/>
    </source>
</evidence>
<dbReference type="EMBL" id="KQ087247">
    <property type="protein sequence ID" value="KLT39844.1"/>
    <property type="molecule type" value="Genomic_DNA"/>
</dbReference>
<dbReference type="RefSeq" id="XP_018276335.1">
    <property type="nucleotide sequence ID" value="XM_018424133.1"/>
</dbReference>
<reference evidence="3 4" key="1">
    <citation type="submission" date="2015-03" db="EMBL/GenBank/DDBJ databases">
        <title>Genomics and transcriptomics of the oil-accumulating basidiomycete yeast T. oleaginosus allow insights into substrate utilization and the diverse evolutionary trajectories of mating systems in fungi.</title>
        <authorList>
            <consortium name="DOE Joint Genome Institute"/>
            <person name="Kourist R."/>
            <person name="Kracht O."/>
            <person name="Bracharz F."/>
            <person name="Lipzen A."/>
            <person name="Nolan M."/>
            <person name="Ohm R."/>
            <person name="Grigoriev I."/>
            <person name="Sun S."/>
            <person name="Heitman J."/>
            <person name="Bruck T."/>
            <person name="Nowrousian M."/>
        </authorList>
    </citation>
    <scope>NUCLEOTIDE SEQUENCE [LARGE SCALE GENOMIC DNA]</scope>
    <source>
        <strain evidence="3 4">IBC0246</strain>
    </source>
</reference>
<dbReference type="GO" id="GO:0005730">
    <property type="term" value="C:nucleolus"/>
    <property type="evidence" value="ECO:0007669"/>
    <property type="project" value="InterPro"/>
</dbReference>
<dbReference type="PANTHER" id="PTHR16038:SF4">
    <property type="entry name" value="WD REPEAT-CONTAINING PROTEIN 74"/>
    <property type="match status" value="1"/>
</dbReference>
<dbReference type="InterPro" id="IPR037379">
    <property type="entry name" value="WDR74/Nsa1"/>
</dbReference>
<feature type="compositionally biased region" description="Acidic residues" evidence="2">
    <location>
        <begin position="380"/>
        <end position="397"/>
    </location>
</feature>
<dbReference type="GO" id="GO:0030687">
    <property type="term" value="C:preribosome, large subunit precursor"/>
    <property type="evidence" value="ECO:0007669"/>
    <property type="project" value="TreeGrafter"/>
</dbReference>
<evidence type="ECO:0000256" key="2">
    <source>
        <dbReference type="SAM" id="MobiDB-lite"/>
    </source>
</evidence>
<dbReference type="InterPro" id="IPR015943">
    <property type="entry name" value="WD40/YVTN_repeat-like_dom_sf"/>
</dbReference>
<evidence type="ECO:0000313" key="3">
    <source>
        <dbReference type="EMBL" id="KLT39844.1"/>
    </source>
</evidence>
<accession>A0A0J1AX09</accession>
<dbReference type="Proteomes" id="UP000053611">
    <property type="component" value="Unassembled WGS sequence"/>
</dbReference>
<feature type="compositionally biased region" description="Acidic residues" evidence="2">
    <location>
        <begin position="407"/>
        <end position="421"/>
    </location>
</feature>
<dbReference type="OrthoDB" id="18388at2759"/>